<keyword evidence="1" id="KW-0472">Membrane</keyword>
<keyword evidence="1" id="KW-0812">Transmembrane</keyword>
<comment type="caution">
    <text evidence="2">The sequence shown here is derived from an EMBL/GenBank/DDBJ whole genome shotgun (WGS) entry which is preliminary data.</text>
</comment>
<reference evidence="2" key="1">
    <citation type="submission" date="2022-11" db="EMBL/GenBank/DDBJ databases">
        <authorList>
            <person name="Petersen C."/>
        </authorList>
    </citation>
    <scope>NUCLEOTIDE SEQUENCE</scope>
    <source>
        <strain evidence="2">IBT 20477</strain>
    </source>
</reference>
<dbReference type="Proteomes" id="UP001150942">
    <property type="component" value="Unassembled WGS sequence"/>
</dbReference>
<protein>
    <submittedName>
        <fullName evidence="2">Uncharacterized protein</fullName>
    </submittedName>
</protein>
<dbReference type="EMBL" id="JAPQKQ010000001">
    <property type="protein sequence ID" value="KAJ5214661.1"/>
    <property type="molecule type" value="Genomic_DNA"/>
</dbReference>
<dbReference type="AlphaFoldDB" id="A0A9W9N7H3"/>
<feature type="transmembrane region" description="Helical" evidence="1">
    <location>
        <begin position="57"/>
        <end position="74"/>
    </location>
</feature>
<name>A0A9W9N7H3_9EURO</name>
<evidence type="ECO:0000313" key="3">
    <source>
        <dbReference type="Proteomes" id="UP001150942"/>
    </source>
</evidence>
<sequence>MAVISQRIDTRRSRTGLDMVNAVSVPILMIHQVIASMQEVVNTTGKIDTENRKRQDLLFLSALLSLIPIGSEIIGAVNGLASIGRFIALVGEASLVGMDIYSIVDDPSSVPFLIFGYILSADALTDAVKVNKAAKARRRLGKDFGKGMAKSRVL</sequence>
<dbReference type="OrthoDB" id="2119228at2759"/>
<keyword evidence="1" id="KW-1133">Transmembrane helix</keyword>
<accession>A0A9W9N7H3</accession>
<reference evidence="2" key="2">
    <citation type="journal article" date="2023" name="IMA Fungus">
        <title>Comparative genomic study of the Penicillium genus elucidates a diverse pangenome and 15 lateral gene transfer events.</title>
        <authorList>
            <person name="Petersen C."/>
            <person name="Sorensen T."/>
            <person name="Nielsen M.R."/>
            <person name="Sondergaard T.E."/>
            <person name="Sorensen J.L."/>
            <person name="Fitzpatrick D.A."/>
            <person name="Frisvad J.C."/>
            <person name="Nielsen K.L."/>
        </authorList>
    </citation>
    <scope>NUCLEOTIDE SEQUENCE</scope>
    <source>
        <strain evidence="2">IBT 20477</strain>
    </source>
</reference>
<organism evidence="2 3">
    <name type="scientific">Penicillium cf. viridicatum</name>
    <dbReference type="NCBI Taxonomy" id="2972119"/>
    <lineage>
        <taxon>Eukaryota</taxon>
        <taxon>Fungi</taxon>
        <taxon>Dikarya</taxon>
        <taxon>Ascomycota</taxon>
        <taxon>Pezizomycotina</taxon>
        <taxon>Eurotiomycetes</taxon>
        <taxon>Eurotiomycetidae</taxon>
        <taxon>Eurotiales</taxon>
        <taxon>Aspergillaceae</taxon>
        <taxon>Penicillium</taxon>
    </lineage>
</organism>
<keyword evidence="3" id="KW-1185">Reference proteome</keyword>
<gene>
    <name evidence="2" type="ORF">N7449_001830</name>
</gene>
<proteinExistence type="predicted"/>
<evidence type="ECO:0000313" key="2">
    <source>
        <dbReference type="EMBL" id="KAJ5214661.1"/>
    </source>
</evidence>
<evidence type="ECO:0000256" key="1">
    <source>
        <dbReference type="SAM" id="Phobius"/>
    </source>
</evidence>